<feature type="chain" id="PRO_5003380909" description="Transglycosylase SLT domain-containing protein" evidence="1">
    <location>
        <begin position="36"/>
        <end position="158"/>
    </location>
</feature>
<dbReference type="InterPro" id="IPR008258">
    <property type="entry name" value="Transglycosylase_SLT_dom_1"/>
</dbReference>
<protein>
    <recommendedName>
        <fullName evidence="2">Transglycosylase SLT domain-containing protein</fullName>
    </recommendedName>
</protein>
<sequence>MAGLSFRFHKKYVMEKFLKNVLLLIMLFVMSPACAESNSNTADNGSEFDWSSVMEAIIQVESEGDPKAKSGNSVGVMQITPVLVTECNNILRSRKSKRRYKLSDRFSIAKSKEMFLLIQSKYNPMNSVERAIRSWNGGVHFSVQRTQRYFEKVLSAMK</sequence>
<keyword evidence="1" id="KW-0732">Signal</keyword>
<feature type="signal peptide" evidence="1">
    <location>
        <begin position="1"/>
        <end position="35"/>
    </location>
</feature>
<dbReference type="InterPro" id="IPR023346">
    <property type="entry name" value="Lysozyme-like_dom_sf"/>
</dbReference>
<accession>F9D0C7</accession>
<reference evidence="3 4" key="1">
    <citation type="submission" date="2011-04" db="EMBL/GenBank/DDBJ databases">
        <authorList>
            <person name="Muzny D."/>
            <person name="Qin X."/>
            <person name="Deng J."/>
            <person name="Jiang H."/>
            <person name="Liu Y."/>
            <person name="Qu J."/>
            <person name="Song X.-Z."/>
            <person name="Zhang L."/>
            <person name="Thornton R."/>
            <person name="Coyle M."/>
            <person name="Francisco L."/>
            <person name="Jackson L."/>
            <person name="Javaid M."/>
            <person name="Korchina V."/>
            <person name="Kovar C."/>
            <person name="Mata R."/>
            <person name="Mathew T."/>
            <person name="Ngo R."/>
            <person name="Nguyen L."/>
            <person name="Nguyen N."/>
            <person name="Okwuonu G."/>
            <person name="Ongeri F."/>
            <person name="Pham C."/>
            <person name="Simmons D."/>
            <person name="Wilczek-Boney K."/>
            <person name="Hale W."/>
            <person name="Jakkamsetti A."/>
            <person name="Pham P."/>
            <person name="Ruth R."/>
            <person name="San Lucas F."/>
            <person name="Warren J."/>
            <person name="Zhang J."/>
            <person name="Zhao Z."/>
            <person name="Zhou C."/>
            <person name="Zhu D."/>
            <person name="Lee S."/>
            <person name="Bess C."/>
            <person name="Blankenburg K."/>
            <person name="Forbes L."/>
            <person name="Fu Q."/>
            <person name="Gubbala S."/>
            <person name="Hirani K."/>
            <person name="Jayaseelan J.C."/>
            <person name="Lara F."/>
            <person name="Munidasa M."/>
            <person name="Palculict T."/>
            <person name="Patil S."/>
            <person name="Pu L.-L."/>
            <person name="Saada N."/>
            <person name="Tang L."/>
            <person name="Weissenberger G."/>
            <person name="Zhu Y."/>
            <person name="Hemphill L."/>
            <person name="Shang Y."/>
            <person name="Youmans B."/>
            <person name="Ayvaz T."/>
            <person name="Ross M."/>
            <person name="Santibanez J."/>
            <person name="Aqrawi P."/>
            <person name="Gross S."/>
            <person name="Joshi V."/>
            <person name="Fowler G."/>
            <person name="Nazareth L."/>
            <person name="Reid J."/>
            <person name="Worley K."/>
            <person name="Petrosino J."/>
            <person name="Highlander S."/>
            <person name="Gibbs R."/>
        </authorList>
    </citation>
    <scope>NUCLEOTIDE SEQUENCE [LARGE SCALE GENOMIC DNA]</scope>
    <source>
        <strain evidence="3 4">DSM 3688</strain>
    </source>
</reference>
<feature type="domain" description="Transglycosylase SLT" evidence="2">
    <location>
        <begin position="50"/>
        <end position="140"/>
    </location>
</feature>
<evidence type="ECO:0000259" key="2">
    <source>
        <dbReference type="Pfam" id="PF01464"/>
    </source>
</evidence>
<dbReference type="AlphaFoldDB" id="F9D0C7"/>
<dbReference type="EMBL" id="AFPW01000004">
    <property type="protein sequence ID" value="EGQ17220.1"/>
    <property type="molecule type" value="Genomic_DNA"/>
</dbReference>
<dbReference type="Proteomes" id="UP000007820">
    <property type="component" value="Unassembled WGS sequence"/>
</dbReference>
<organism evidence="3 4">
    <name type="scientific">Prevotella dentalis (strain ATCC 49559 / DSM 3688 / JCM 13448 / NCTC 12043 / ES 2772)</name>
    <name type="common">Mitsuokella dentalis</name>
    <dbReference type="NCBI Taxonomy" id="908937"/>
    <lineage>
        <taxon>Bacteria</taxon>
        <taxon>Pseudomonadati</taxon>
        <taxon>Bacteroidota</taxon>
        <taxon>Bacteroidia</taxon>
        <taxon>Bacteroidales</taxon>
        <taxon>Prevotellaceae</taxon>
        <taxon>Prevotella</taxon>
    </lineage>
</organism>
<proteinExistence type="predicted"/>
<gene>
    <name evidence="3" type="ORF">HMPREF9136_0305</name>
</gene>
<dbReference type="eggNOG" id="COG0741">
    <property type="taxonomic scope" value="Bacteria"/>
</dbReference>
<dbReference type="Gene3D" id="1.10.530.10">
    <property type="match status" value="1"/>
</dbReference>
<dbReference type="SUPFAM" id="SSF53955">
    <property type="entry name" value="Lysozyme-like"/>
    <property type="match status" value="1"/>
</dbReference>
<evidence type="ECO:0000256" key="1">
    <source>
        <dbReference type="SAM" id="SignalP"/>
    </source>
</evidence>
<evidence type="ECO:0000313" key="3">
    <source>
        <dbReference type="EMBL" id="EGQ17220.1"/>
    </source>
</evidence>
<dbReference type="CDD" id="cd00254">
    <property type="entry name" value="LT-like"/>
    <property type="match status" value="1"/>
</dbReference>
<comment type="caution">
    <text evidence="3">The sequence shown here is derived from an EMBL/GenBank/DDBJ whole genome shotgun (WGS) entry which is preliminary data.</text>
</comment>
<dbReference type="Pfam" id="PF01464">
    <property type="entry name" value="SLT"/>
    <property type="match status" value="1"/>
</dbReference>
<name>F9D0C7_PREDD</name>
<evidence type="ECO:0000313" key="4">
    <source>
        <dbReference type="Proteomes" id="UP000007820"/>
    </source>
</evidence>